<dbReference type="Pfam" id="PF13359">
    <property type="entry name" value="DDE_Tnp_4"/>
    <property type="match status" value="1"/>
</dbReference>
<dbReference type="EMBL" id="JALLPJ020000173">
    <property type="protein sequence ID" value="KAL3800006.1"/>
    <property type="molecule type" value="Genomic_DNA"/>
</dbReference>
<reference evidence="4 5" key="1">
    <citation type="submission" date="2024-10" db="EMBL/GenBank/DDBJ databases">
        <title>Updated reference genomes for cyclostephanoid diatoms.</title>
        <authorList>
            <person name="Roberts W.R."/>
            <person name="Alverson A.J."/>
        </authorList>
    </citation>
    <scope>NUCLEOTIDE SEQUENCE [LARGE SCALE GENOMIC DNA]</scope>
    <source>
        <strain evidence="4 5">AJA010-31</strain>
    </source>
</reference>
<name>A0ABD3QKL6_9STRA</name>
<evidence type="ECO:0000256" key="2">
    <source>
        <dbReference type="ARBA" id="ARBA00022723"/>
    </source>
</evidence>
<proteinExistence type="predicted"/>
<keyword evidence="2" id="KW-0479">Metal-binding</keyword>
<evidence type="ECO:0000259" key="3">
    <source>
        <dbReference type="Pfam" id="PF13359"/>
    </source>
</evidence>
<organism evidence="4 5">
    <name type="scientific">Cyclotella atomus</name>
    <dbReference type="NCBI Taxonomy" id="382360"/>
    <lineage>
        <taxon>Eukaryota</taxon>
        <taxon>Sar</taxon>
        <taxon>Stramenopiles</taxon>
        <taxon>Ochrophyta</taxon>
        <taxon>Bacillariophyta</taxon>
        <taxon>Coscinodiscophyceae</taxon>
        <taxon>Thalassiosirophycidae</taxon>
        <taxon>Stephanodiscales</taxon>
        <taxon>Stephanodiscaceae</taxon>
        <taxon>Cyclotella</taxon>
    </lineage>
</organism>
<comment type="caution">
    <text evidence="4">The sequence shown here is derived from an EMBL/GenBank/DDBJ whole genome shotgun (WGS) entry which is preliminary data.</text>
</comment>
<evidence type="ECO:0000256" key="1">
    <source>
        <dbReference type="ARBA" id="ARBA00001968"/>
    </source>
</evidence>
<gene>
    <name evidence="4" type="ORF">ACHAWO_004684</name>
</gene>
<dbReference type="InterPro" id="IPR027806">
    <property type="entry name" value="HARBI1_dom"/>
</dbReference>
<evidence type="ECO:0000313" key="5">
    <source>
        <dbReference type="Proteomes" id="UP001530400"/>
    </source>
</evidence>
<accession>A0ABD3QKL6</accession>
<evidence type="ECO:0000313" key="4">
    <source>
        <dbReference type="EMBL" id="KAL3800006.1"/>
    </source>
</evidence>
<feature type="domain" description="DDE Tnp4" evidence="3">
    <location>
        <begin position="76"/>
        <end position="130"/>
    </location>
</feature>
<comment type="cofactor">
    <cofactor evidence="1">
        <name>a divalent metal cation</name>
        <dbReference type="ChEBI" id="CHEBI:60240"/>
    </cofactor>
</comment>
<sequence>MSGTVGALDGFFQRSNRPTMKETNNVVSYYSGHYESYGVNCLAAVKADLQFMYFGVISPGSTNDITSYSMASALSNPYHDSFNFHLSQLRIRVEMAFGRMVNKFRILSGKVNGSLDRVSAILNACARLHNFIIQRDGPCDMMTVEMNANEEEMHLQIRPDIAAPLGMSYLPTIPDDSYVFEMEEGVSQTREEVVNFLSDNLLRRPVHNILRRRRELATAEQQRELDDGWVFSQNADGGVFAVGTEFISPN</sequence>
<dbReference type="AlphaFoldDB" id="A0ABD3QKL6"/>
<dbReference type="Proteomes" id="UP001530400">
    <property type="component" value="Unassembled WGS sequence"/>
</dbReference>
<protein>
    <recommendedName>
        <fullName evidence="3">DDE Tnp4 domain-containing protein</fullName>
    </recommendedName>
</protein>
<dbReference type="GO" id="GO:0046872">
    <property type="term" value="F:metal ion binding"/>
    <property type="evidence" value="ECO:0007669"/>
    <property type="project" value="UniProtKB-KW"/>
</dbReference>
<keyword evidence="5" id="KW-1185">Reference proteome</keyword>